<reference evidence="1 2" key="1">
    <citation type="submission" date="2013-11" db="EMBL/GenBank/DDBJ databases">
        <title>The Genome Sequence of Phytophthora parasitica P10297.</title>
        <authorList>
            <consortium name="The Broad Institute Genomics Platform"/>
            <person name="Russ C."/>
            <person name="Tyler B."/>
            <person name="Panabieres F."/>
            <person name="Shan W."/>
            <person name="Tripathy S."/>
            <person name="Grunwald N."/>
            <person name="Machado M."/>
            <person name="Johnson C.S."/>
            <person name="Walker B."/>
            <person name="Young S.K."/>
            <person name="Zeng Q."/>
            <person name="Gargeya S."/>
            <person name="Fitzgerald M."/>
            <person name="Haas B."/>
            <person name="Abouelleil A."/>
            <person name="Allen A.W."/>
            <person name="Alvarado L."/>
            <person name="Arachchi H.M."/>
            <person name="Berlin A.M."/>
            <person name="Chapman S.B."/>
            <person name="Gainer-Dewar J."/>
            <person name="Goldberg J."/>
            <person name="Griggs A."/>
            <person name="Gujja S."/>
            <person name="Hansen M."/>
            <person name="Howarth C."/>
            <person name="Imamovic A."/>
            <person name="Ireland A."/>
            <person name="Larimer J."/>
            <person name="McCowan C."/>
            <person name="Murphy C."/>
            <person name="Pearson M."/>
            <person name="Poon T.W."/>
            <person name="Priest M."/>
            <person name="Roberts A."/>
            <person name="Saif S."/>
            <person name="Shea T."/>
            <person name="Sisk P."/>
            <person name="Sykes S."/>
            <person name="Wortman J."/>
            <person name="Nusbaum C."/>
            <person name="Birren B."/>
        </authorList>
    </citation>
    <scope>NUCLEOTIDE SEQUENCE [LARGE SCALE GENOMIC DNA]</scope>
    <source>
        <strain evidence="1 2">P10297</strain>
    </source>
</reference>
<evidence type="ECO:0000313" key="1">
    <source>
        <dbReference type="EMBL" id="ETP33199.1"/>
    </source>
</evidence>
<dbReference type="EMBL" id="ANIY01003798">
    <property type="protein sequence ID" value="ETP33199.1"/>
    <property type="molecule type" value="Genomic_DNA"/>
</dbReference>
<evidence type="ECO:0000313" key="2">
    <source>
        <dbReference type="Proteomes" id="UP000018948"/>
    </source>
</evidence>
<accession>W2YGB0</accession>
<organism evidence="1 2">
    <name type="scientific">Phytophthora nicotianae P10297</name>
    <dbReference type="NCBI Taxonomy" id="1317064"/>
    <lineage>
        <taxon>Eukaryota</taxon>
        <taxon>Sar</taxon>
        <taxon>Stramenopiles</taxon>
        <taxon>Oomycota</taxon>
        <taxon>Peronosporomycetes</taxon>
        <taxon>Peronosporales</taxon>
        <taxon>Peronosporaceae</taxon>
        <taxon>Phytophthora</taxon>
    </lineage>
</organism>
<comment type="caution">
    <text evidence="1">The sequence shown here is derived from an EMBL/GenBank/DDBJ whole genome shotgun (WGS) entry which is preliminary data.</text>
</comment>
<name>W2YGB0_PHYNI</name>
<dbReference type="AlphaFoldDB" id="W2YGB0"/>
<proteinExistence type="predicted"/>
<sequence length="51" mass="5699">LLEYDFSSSDNDEVDDGDSNLKEQLEKEEDGTVAAHGRLWVPLDNVMEDSA</sequence>
<feature type="non-terminal residue" evidence="1">
    <location>
        <position position="1"/>
    </location>
</feature>
<dbReference type="Proteomes" id="UP000018948">
    <property type="component" value="Unassembled WGS sequence"/>
</dbReference>
<gene>
    <name evidence="1" type="ORF">F442_18214</name>
</gene>
<protein>
    <submittedName>
        <fullName evidence="1">Uncharacterized protein</fullName>
    </submittedName>
</protein>